<dbReference type="EMBL" id="CAXDID020000048">
    <property type="protein sequence ID" value="CAL6004096.1"/>
    <property type="molecule type" value="Genomic_DNA"/>
</dbReference>
<accession>A0ABP1HYK8</accession>
<keyword evidence="2" id="KW-0812">Transmembrane</keyword>
<keyword evidence="2" id="KW-0472">Membrane</keyword>
<dbReference type="PANTHER" id="PTHR12411">
    <property type="entry name" value="CYSTEINE PROTEASE FAMILY C1-RELATED"/>
    <property type="match status" value="1"/>
</dbReference>
<dbReference type="Gene3D" id="3.90.70.10">
    <property type="entry name" value="Cysteine proteinases"/>
    <property type="match status" value="1"/>
</dbReference>
<dbReference type="InterPro" id="IPR039417">
    <property type="entry name" value="Peptidase_C1A_papain-like"/>
</dbReference>
<dbReference type="PROSITE" id="PS00139">
    <property type="entry name" value="THIOL_PROTEASE_CYS"/>
    <property type="match status" value="1"/>
</dbReference>
<keyword evidence="5" id="KW-1185">Reference proteome</keyword>
<dbReference type="CDD" id="cd02248">
    <property type="entry name" value="Peptidase_C1A"/>
    <property type="match status" value="1"/>
</dbReference>
<evidence type="ECO:0000313" key="5">
    <source>
        <dbReference type="Proteomes" id="UP001642409"/>
    </source>
</evidence>
<comment type="caution">
    <text evidence="4">The sequence shown here is derived from an EMBL/GenBank/DDBJ whole genome shotgun (WGS) entry which is preliminary data.</text>
</comment>
<reference evidence="4 5" key="1">
    <citation type="submission" date="2024-07" db="EMBL/GenBank/DDBJ databases">
        <authorList>
            <person name="Akdeniz Z."/>
        </authorList>
    </citation>
    <scope>NUCLEOTIDE SEQUENCE [LARGE SCALE GENOMIC DNA]</scope>
</reference>
<evidence type="ECO:0000313" key="4">
    <source>
        <dbReference type="EMBL" id="CAL6004096.1"/>
    </source>
</evidence>
<evidence type="ECO:0000256" key="2">
    <source>
        <dbReference type="SAM" id="Phobius"/>
    </source>
</evidence>
<dbReference type="SMART" id="SM00645">
    <property type="entry name" value="Pept_C1"/>
    <property type="match status" value="1"/>
</dbReference>
<name>A0ABP1HYK8_9EUKA</name>
<proteinExistence type="inferred from homology"/>
<dbReference type="InterPro" id="IPR000668">
    <property type="entry name" value="Peptidase_C1A_C"/>
</dbReference>
<sequence>MLLLVNSLYELFLPNPSVSCIRNYQEYLKFYNKEFSEIGERRFCLALQFLKNELLTDQIDLIPIPSIQTDSIISKMSQQSSIATFQNALISFDLREQGLQTYVFDQGFCGSCWAVAGASVIESAFLYNISQYQINYSTDTLRVSVKQMLQSNRNYGCKGGDATSLCQEVLSSFSNIMFNSEMRYKYSGALHSLAASNLIPFTEVVTISPYQDSVFSNLSVSSIKAVISQGIPVIGSMHTNSGGFAAQVRFQNYQSGILKGSCSSYETDHQVVFVGYGLLKNESVWVMRNTWGSGWGSLGYFYIRIGDDAYCIEHQASFLIPLGFKGGVFDFESKGQGLTKIYSSQLKRGVNGLDLDGQFVKWSSNVLKWWGITIGVLFVVFAGVVGYSVKRKGKK</sequence>
<organism evidence="4 5">
    <name type="scientific">Hexamita inflata</name>
    <dbReference type="NCBI Taxonomy" id="28002"/>
    <lineage>
        <taxon>Eukaryota</taxon>
        <taxon>Metamonada</taxon>
        <taxon>Diplomonadida</taxon>
        <taxon>Hexamitidae</taxon>
        <taxon>Hexamitinae</taxon>
        <taxon>Hexamita</taxon>
    </lineage>
</organism>
<evidence type="ECO:0000259" key="3">
    <source>
        <dbReference type="SMART" id="SM00645"/>
    </source>
</evidence>
<dbReference type="InterPro" id="IPR038765">
    <property type="entry name" value="Papain-like_cys_pep_sf"/>
</dbReference>
<protein>
    <submittedName>
        <fullName evidence="4">Cathepsin_L</fullName>
    </submittedName>
</protein>
<dbReference type="Pfam" id="PF00112">
    <property type="entry name" value="Peptidase_C1"/>
    <property type="match status" value="1"/>
</dbReference>
<dbReference type="InterPro" id="IPR013128">
    <property type="entry name" value="Peptidase_C1A"/>
</dbReference>
<comment type="similarity">
    <text evidence="1">Belongs to the peptidase C1 family.</text>
</comment>
<dbReference type="SUPFAM" id="SSF54001">
    <property type="entry name" value="Cysteine proteinases"/>
    <property type="match status" value="1"/>
</dbReference>
<feature type="domain" description="Peptidase C1A papain C-terminal" evidence="3">
    <location>
        <begin position="88"/>
        <end position="320"/>
    </location>
</feature>
<dbReference type="Proteomes" id="UP001642409">
    <property type="component" value="Unassembled WGS sequence"/>
</dbReference>
<feature type="transmembrane region" description="Helical" evidence="2">
    <location>
        <begin position="369"/>
        <end position="389"/>
    </location>
</feature>
<dbReference type="InterPro" id="IPR000169">
    <property type="entry name" value="Pept_cys_AS"/>
</dbReference>
<evidence type="ECO:0000256" key="1">
    <source>
        <dbReference type="ARBA" id="ARBA00008455"/>
    </source>
</evidence>
<gene>
    <name evidence="4" type="ORF">HINF_LOCUS18721</name>
</gene>
<keyword evidence="2" id="KW-1133">Transmembrane helix</keyword>